<reference evidence="2 3" key="1">
    <citation type="submission" date="2021-06" db="EMBL/GenBank/DDBJ databases">
        <title>Caerostris darwini draft genome.</title>
        <authorList>
            <person name="Kono N."/>
            <person name="Arakawa K."/>
        </authorList>
    </citation>
    <scope>NUCLEOTIDE SEQUENCE [LARGE SCALE GENOMIC DNA]</scope>
</reference>
<feature type="region of interest" description="Disordered" evidence="1">
    <location>
        <begin position="66"/>
        <end position="87"/>
    </location>
</feature>
<sequence>MRKMLQRWGGNEPSRQPLGKWGEIWFSSTGSTLISSYIIKADDFRKHVDFIVFVFRKALPPQKHTFSDTEIKHSPQPTPPLLSVQSF</sequence>
<comment type="caution">
    <text evidence="2">The sequence shown here is derived from an EMBL/GenBank/DDBJ whole genome shotgun (WGS) entry which is preliminary data.</text>
</comment>
<name>A0AAV4N525_9ARAC</name>
<proteinExistence type="predicted"/>
<protein>
    <submittedName>
        <fullName evidence="2">Uncharacterized protein</fullName>
    </submittedName>
</protein>
<keyword evidence="3" id="KW-1185">Reference proteome</keyword>
<evidence type="ECO:0000313" key="2">
    <source>
        <dbReference type="EMBL" id="GIX79459.1"/>
    </source>
</evidence>
<evidence type="ECO:0000313" key="3">
    <source>
        <dbReference type="Proteomes" id="UP001054837"/>
    </source>
</evidence>
<dbReference type="EMBL" id="BPLQ01001179">
    <property type="protein sequence ID" value="GIX79459.1"/>
    <property type="molecule type" value="Genomic_DNA"/>
</dbReference>
<gene>
    <name evidence="2" type="ORF">CDAR_65391</name>
</gene>
<dbReference type="Proteomes" id="UP001054837">
    <property type="component" value="Unassembled WGS sequence"/>
</dbReference>
<accession>A0AAV4N525</accession>
<evidence type="ECO:0000256" key="1">
    <source>
        <dbReference type="SAM" id="MobiDB-lite"/>
    </source>
</evidence>
<organism evidence="2 3">
    <name type="scientific">Caerostris darwini</name>
    <dbReference type="NCBI Taxonomy" id="1538125"/>
    <lineage>
        <taxon>Eukaryota</taxon>
        <taxon>Metazoa</taxon>
        <taxon>Ecdysozoa</taxon>
        <taxon>Arthropoda</taxon>
        <taxon>Chelicerata</taxon>
        <taxon>Arachnida</taxon>
        <taxon>Araneae</taxon>
        <taxon>Araneomorphae</taxon>
        <taxon>Entelegynae</taxon>
        <taxon>Araneoidea</taxon>
        <taxon>Araneidae</taxon>
        <taxon>Caerostris</taxon>
    </lineage>
</organism>
<dbReference type="AlphaFoldDB" id="A0AAV4N525"/>